<organism evidence="8">
    <name type="scientific">Oikopleura dioica</name>
    <name type="common">Tunicate</name>
    <dbReference type="NCBI Taxonomy" id="34765"/>
    <lineage>
        <taxon>Eukaryota</taxon>
        <taxon>Metazoa</taxon>
        <taxon>Chordata</taxon>
        <taxon>Tunicata</taxon>
        <taxon>Appendicularia</taxon>
        <taxon>Copelata</taxon>
        <taxon>Oikopleuridae</taxon>
        <taxon>Oikopleura</taxon>
    </lineage>
</organism>
<evidence type="ECO:0000256" key="1">
    <source>
        <dbReference type="ARBA" id="ARBA00004141"/>
    </source>
</evidence>
<proteinExistence type="predicted"/>
<accession>E4YZA5</accession>
<feature type="transmembrane region" description="Helical" evidence="6">
    <location>
        <begin position="188"/>
        <end position="208"/>
    </location>
</feature>
<dbReference type="EMBL" id="FN656111">
    <property type="protein sequence ID" value="CBY40783.1"/>
    <property type="molecule type" value="Genomic_DNA"/>
</dbReference>
<dbReference type="Gene3D" id="1.10.287.70">
    <property type="match status" value="1"/>
</dbReference>
<feature type="domain" description="Ion transport" evidence="7">
    <location>
        <begin position="153"/>
        <end position="354"/>
    </location>
</feature>
<keyword evidence="2 6" id="KW-0812">Transmembrane</keyword>
<evidence type="ECO:0000256" key="2">
    <source>
        <dbReference type="ARBA" id="ARBA00022692"/>
    </source>
</evidence>
<evidence type="ECO:0000313" key="8">
    <source>
        <dbReference type="EMBL" id="CBY40783.1"/>
    </source>
</evidence>
<dbReference type="Pfam" id="PF00520">
    <property type="entry name" value="Ion_trans"/>
    <property type="match status" value="1"/>
</dbReference>
<evidence type="ECO:0000256" key="3">
    <source>
        <dbReference type="ARBA" id="ARBA00022989"/>
    </source>
</evidence>
<gene>
    <name evidence="8" type="ORF">GSOID_T00022821001</name>
</gene>
<reference evidence="8" key="1">
    <citation type="journal article" date="2010" name="Science">
        <title>Plasticity of animal genome architecture unmasked by rapid evolution of a pelagic tunicate.</title>
        <authorList>
            <person name="Denoeud F."/>
            <person name="Henriet S."/>
            <person name="Mungpakdee S."/>
            <person name="Aury J.M."/>
            <person name="Da Silva C."/>
            <person name="Brinkmann H."/>
            <person name="Mikhaleva J."/>
            <person name="Olsen L.C."/>
            <person name="Jubin C."/>
            <person name="Canestro C."/>
            <person name="Bouquet J.M."/>
            <person name="Danks G."/>
            <person name="Poulain J."/>
            <person name="Campsteijn C."/>
            <person name="Adamski M."/>
            <person name="Cross I."/>
            <person name="Yadetie F."/>
            <person name="Muffato M."/>
            <person name="Louis A."/>
            <person name="Butcher S."/>
            <person name="Tsagkogeorga G."/>
            <person name="Konrad A."/>
            <person name="Singh S."/>
            <person name="Jensen M.F."/>
            <person name="Cong E.H."/>
            <person name="Eikeseth-Otteraa H."/>
            <person name="Noel B."/>
            <person name="Anthouard V."/>
            <person name="Porcel B.M."/>
            <person name="Kachouri-Lafond R."/>
            <person name="Nishino A."/>
            <person name="Ugolini M."/>
            <person name="Chourrout P."/>
            <person name="Nishida H."/>
            <person name="Aasland R."/>
            <person name="Huzurbazar S."/>
            <person name="Westhof E."/>
            <person name="Delsuc F."/>
            <person name="Lehrach H."/>
            <person name="Reinhardt R."/>
            <person name="Weissenbach J."/>
            <person name="Roy S.W."/>
            <person name="Artiguenave F."/>
            <person name="Postlethwait J.H."/>
            <person name="Manak J.R."/>
            <person name="Thompson E.M."/>
            <person name="Jaillon O."/>
            <person name="Du Pasquier L."/>
            <person name="Boudinot P."/>
            <person name="Liberles D.A."/>
            <person name="Volff J.N."/>
            <person name="Philippe H."/>
            <person name="Lenhard B."/>
            <person name="Roest Crollius H."/>
            <person name="Wincker P."/>
            <person name="Chourrout D."/>
        </authorList>
    </citation>
    <scope>NUCLEOTIDE SEQUENCE [LARGE SCALE GENOMIC DNA]</scope>
</reference>
<dbReference type="AlphaFoldDB" id="E4YZA5"/>
<name>E4YZA5_OIKDI</name>
<evidence type="ECO:0000259" key="7">
    <source>
        <dbReference type="Pfam" id="PF00520"/>
    </source>
</evidence>
<feature type="transmembrane region" description="Helical" evidence="6">
    <location>
        <begin position="317"/>
        <end position="338"/>
    </location>
</feature>
<evidence type="ECO:0000256" key="6">
    <source>
        <dbReference type="SAM" id="Phobius"/>
    </source>
</evidence>
<dbReference type="Proteomes" id="UP000011014">
    <property type="component" value="Unassembled WGS sequence"/>
</dbReference>
<evidence type="ECO:0000256" key="4">
    <source>
        <dbReference type="ARBA" id="ARBA00023136"/>
    </source>
</evidence>
<comment type="subcellular location">
    <subcellularLocation>
        <location evidence="1">Membrane</location>
        <topology evidence="1">Multi-pass membrane protein</topology>
    </subcellularLocation>
</comment>
<dbReference type="GO" id="GO:0016020">
    <property type="term" value="C:membrane"/>
    <property type="evidence" value="ECO:0007669"/>
    <property type="project" value="UniProtKB-SubCell"/>
</dbReference>
<protein>
    <recommendedName>
        <fullName evidence="7">Ion transport domain-containing protein</fullName>
    </recommendedName>
</protein>
<evidence type="ECO:0000256" key="5">
    <source>
        <dbReference type="SAM" id="MobiDB-lite"/>
    </source>
</evidence>
<feature type="region of interest" description="Disordered" evidence="5">
    <location>
        <begin position="536"/>
        <end position="570"/>
    </location>
</feature>
<keyword evidence="4 6" id="KW-0472">Membrane</keyword>
<feature type="transmembrane region" description="Helical" evidence="6">
    <location>
        <begin position="242"/>
        <end position="262"/>
    </location>
</feature>
<dbReference type="InterPro" id="IPR005821">
    <property type="entry name" value="Ion_trans_dom"/>
</dbReference>
<sequence>MEFLIVVTCWLSYAIDYYAQIAFFKVFFGDDREGTLDNICSPNNEAGMYPEFTAGGKTFIYDLTSLCEKAREEQAVSDYSAINEFSTILYTIYNRQGEHSKIQERFYGTSNGRYCDGMKKWGMHKGFWFHDYLCDTSDPYENNIFGFFGYYGLTSLIKSFRYIKIVVLDEQVRQILLGLRKAFVQMKVIIVLLVLLLIFFTFLFISFFEFKNEHLDIKWTYDDFAADAVRYQNLKPGEDDSFVVFSGFIDLWWTIATLFQILTLDQWSETFDKIQRGQLKHVYSENTSFCDFNSFRSLTGYRERYAYNDAPWGAKEIFGYLSAIFLPFLWLWLANVTFKNLVTGIIVNSFLQDSNEKRYESTEEIVRTEVEELEKELAGDNHRVRIDMMEPIVSNVSAESANEDKTETNEAFAVNHNISELEKKAFFMRVNYWKPFKWPYFEKHCRPLSKRSSSIWKNCSLKGLFGLIKRAFSKLWKKLKSCCAKKEKEEEDEGSIGFGNQIRSKGGMTIDIEAASTMSLRTDPMEMPEFTVYDFDNKHDSDEESTGAEKPPSSRTAVNSGARMKHPALSNSHLAQMIQAYFN</sequence>
<dbReference type="GO" id="GO:0005216">
    <property type="term" value="F:monoatomic ion channel activity"/>
    <property type="evidence" value="ECO:0007669"/>
    <property type="project" value="InterPro"/>
</dbReference>
<keyword evidence="3 6" id="KW-1133">Transmembrane helix</keyword>